<dbReference type="Proteomes" id="UP001516400">
    <property type="component" value="Unassembled WGS sequence"/>
</dbReference>
<accession>A0ABD2NNA4</accession>
<dbReference type="AlphaFoldDB" id="A0ABD2NNA4"/>
<keyword evidence="4" id="KW-0107">Calcium channel</keyword>
<evidence type="ECO:0000256" key="12">
    <source>
        <dbReference type="ARBA" id="ARBA00023303"/>
    </source>
</evidence>
<keyword evidence="2" id="KW-0813">Transport</keyword>
<keyword evidence="5 13" id="KW-0812">Transmembrane</keyword>
<feature type="non-terminal residue" evidence="15">
    <location>
        <position position="190"/>
    </location>
</feature>
<evidence type="ECO:0000256" key="3">
    <source>
        <dbReference type="ARBA" id="ARBA00022568"/>
    </source>
</evidence>
<keyword evidence="11" id="KW-0325">Glycoprotein</keyword>
<organism evidence="15 16">
    <name type="scientific">Cryptolaemus montrouzieri</name>
    <dbReference type="NCBI Taxonomy" id="559131"/>
    <lineage>
        <taxon>Eukaryota</taxon>
        <taxon>Metazoa</taxon>
        <taxon>Ecdysozoa</taxon>
        <taxon>Arthropoda</taxon>
        <taxon>Hexapoda</taxon>
        <taxon>Insecta</taxon>
        <taxon>Pterygota</taxon>
        <taxon>Neoptera</taxon>
        <taxon>Endopterygota</taxon>
        <taxon>Coleoptera</taxon>
        <taxon>Polyphaga</taxon>
        <taxon>Cucujiformia</taxon>
        <taxon>Coccinelloidea</taxon>
        <taxon>Coccinellidae</taxon>
        <taxon>Scymninae</taxon>
        <taxon>Scymnini</taxon>
        <taxon>Cryptolaemus</taxon>
    </lineage>
</organism>
<evidence type="ECO:0000256" key="6">
    <source>
        <dbReference type="ARBA" id="ARBA00022837"/>
    </source>
</evidence>
<evidence type="ECO:0000256" key="8">
    <source>
        <dbReference type="ARBA" id="ARBA00022989"/>
    </source>
</evidence>
<evidence type="ECO:0000256" key="9">
    <source>
        <dbReference type="ARBA" id="ARBA00023065"/>
    </source>
</evidence>
<feature type="transmembrane region" description="Helical" evidence="13">
    <location>
        <begin position="158"/>
        <end position="180"/>
    </location>
</feature>
<evidence type="ECO:0000256" key="5">
    <source>
        <dbReference type="ARBA" id="ARBA00022692"/>
    </source>
</evidence>
<keyword evidence="10 13" id="KW-0472">Membrane</keyword>
<dbReference type="Pfam" id="PF00520">
    <property type="entry name" value="Ion_trans"/>
    <property type="match status" value="1"/>
</dbReference>
<feature type="domain" description="Ion transport" evidence="14">
    <location>
        <begin position="28"/>
        <end position="185"/>
    </location>
</feature>
<keyword evidence="6" id="KW-0106">Calcium</keyword>
<gene>
    <name evidence="15" type="ORF">HHI36_017586</name>
</gene>
<keyword evidence="12" id="KW-0407">Ion channel</keyword>
<name>A0ABD2NNA4_9CUCU</name>
<dbReference type="PANTHER" id="PTHR45628">
    <property type="entry name" value="VOLTAGE-DEPENDENT CALCIUM CHANNEL TYPE A SUBUNIT ALPHA-1"/>
    <property type="match status" value="1"/>
</dbReference>
<evidence type="ECO:0000313" key="15">
    <source>
        <dbReference type="EMBL" id="KAL3280080.1"/>
    </source>
</evidence>
<evidence type="ECO:0000256" key="4">
    <source>
        <dbReference type="ARBA" id="ARBA00022673"/>
    </source>
</evidence>
<sequence length="190" mass="21297">GGQGPSSLFLLSEQNIIRRYTRFIIEWPPFEYAVLSTIIANCVVLALEEHLPHSDKTNLAQKLEAVEVYFLGIFCVEASLKILALGFVLHRGSYLRNVWNIMDFFVVIIGFLALLPQDNITDLRTLRAIRVLRPLKLVSGIPSLQVVLKSIIKAMAPLLQIGLLVLFAIVIFAIIGLEFYSGALHRTCYS</sequence>
<keyword evidence="3" id="KW-0109">Calcium transport</keyword>
<dbReference type="PANTHER" id="PTHR45628:SF7">
    <property type="entry name" value="VOLTAGE-DEPENDENT CALCIUM CHANNEL TYPE A SUBUNIT ALPHA-1"/>
    <property type="match status" value="1"/>
</dbReference>
<feature type="transmembrane region" description="Helical" evidence="13">
    <location>
        <begin position="68"/>
        <end position="88"/>
    </location>
</feature>
<evidence type="ECO:0000256" key="1">
    <source>
        <dbReference type="ARBA" id="ARBA00004141"/>
    </source>
</evidence>
<evidence type="ECO:0000259" key="14">
    <source>
        <dbReference type="Pfam" id="PF00520"/>
    </source>
</evidence>
<evidence type="ECO:0000256" key="11">
    <source>
        <dbReference type="ARBA" id="ARBA00023180"/>
    </source>
</evidence>
<dbReference type="Gene3D" id="1.20.120.350">
    <property type="entry name" value="Voltage-gated potassium channels. Chain C"/>
    <property type="match status" value="1"/>
</dbReference>
<keyword evidence="7" id="KW-0851">Voltage-gated channel</keyword>
<proteinExistence type="predicted"/>
<keyword evidence="9" id="KW-0406">Ion transport</keyword>
<dbReference type="InterPro" id="IPR050599">
    <property type="entry name" value="VDCC_alpha-1_subunit"/>
</dbReference>
<evidence type="ECO:0000256" key="2">
    <source>
        <dbReference type="ARBA" id="ARBA00022448"/>
    </source>
</evidence>
<dbReference type="SUPFAM" id="SSF81324">
    <property type="entry name" value="Voltage-gated potassium channels"/>
    <property type="match status" value="1"/>
</dbReference>
<evidence type="ECO:0000313" key="16">
    <source>
        <dbReference type="Proteomes" id="UP001516400"/>
    </source>
</evidence>
<keyword evidence="16" id="KW-1185">Reference proteome</keyword>
<dbReference type="FunFam" id="1.20.120.350:FF:000043">
    <property type="entry name" value="Voltage-dependent L-type calcium channel subunit alpha"/>
    <property type="match status" value="1"/>
</dbReference>
<dbReference type="InterPro" id="IPR027359">
    <property type="entry name" value="Volt_channel_dom_sf"/>
</dbReference>
<protein>
    <recommendedName>
        <fullName evidence="14">Ion transport domain-containing protein</fullName>
    </recommendedName>
</protein>
<dbReference type="GO" id="GO:0034702">
    <property type="term" value="C:monoatomic ion channel complex"/>
    <property type="evidence" value="ECO:0007669"/>
    <property type="project" value="UniProtKB-KW"/>
</dbReference>
<reference evidence="15 16" key="1">
    <citation type="journal article" date="2021" name="BMC Biol.">
        <title>Horizontally acquired antibacterial genes associated with adaptive radiation of ladybird beetles.</title>
        <authorList>
            <person name="Li H.S."/>
            <person name="Tang X.F."/>
            <person name="Huang Y.H."/>
            <person name="Xu Z.Y."/>
            <person name="Chen M.L."/>
            <person name="Du X.Y."/>
            <person name="Qiu B.Y."/>
            <person name="Chen P.T."/>
            <person name="Zhang W."/>
            <person name="Slipinski A."/>
            <person name="Escalona H.E."/>
            <person name="Waterhouse R.M."/>
            <person name="Zwick A."/>
            <person name="Pang H."/>
        </authorList>
    </citation>
    <scope>NUCLEOTIDE SEQUENCE [LARGE SCALE GENOMIC DNA]</scope>
    <source>
        <strain evidence="15">SYSU2018</strain>
    </source>
</reference>
<evidence type="ECO:0000256" key="13">
    <source>
        <dbReference type="SAM" id="Phobius"/>
    </source>
</evidence>
<keyword evidence="8 13" id="KW-1133">Transmembrane helix</keyword>
<comment type="subcellular location">
    <subcellularLocation>
        <location evidence="1">Membrane</location>
        <topology evidence="1">Multi-pass membrane protein</topology>
    </subcellularLocation>
</comment>
<dbReference type="EMBL" id="JABFTP020000124">
    <property type="protein sequence ID" value="KAL3280080.1"/>
    <property type="molecule type" value="Genomic_DNA"/>
</dbReference>
<feature type="non-terminal residue" evidence="15">
    <location>
        <position position="1"/>
    </location>
</feature>
<dbReference type="Gene3D" id="1.10.287.70">
    <property type="match status" value="1"/>
</dbReference>
<evidence type="ECO:0000256" key="7">
    <source>
        <dbReference type="ARBA" id="ARBA00022882"/>
    </source>
</evidence>
<feature type="transmembrane region" description="Helical" evidence="13">
    <location>
        <begin position="94"/>
        <end position="115"/>
    </location>
</feature>
<comment type="caution">
    <text evidence="15">The sequence shown here is derived from an EMBL/GenBank/DDBJ whole genome shotgun (WGS) entry which is preliminary data.</text>
</comment>
<dbReference type="InterPro" id="IPR005821">
    <property type="entry name" value="Ion_trans_dom"/>
</dbReference>
<dbReference type="GO" id="GO:0005245">
    <property type="term" value="F:voltage-gated calcium channel activity"/>
    <property type="evidence" value="ECO:0007669"/>
    <property type="project" value="UniProtKB-ARBA"/>
</dbReference>
<evidence type="ECO:0000256" key="10">
    <source>
        <dbReference type="ARBA" id="ARBA00023136"/>
    </source>
</evidence>